<dbReference type="AlphaFoldDB" id="A0A8X6QEP9"/>
<sequence length="646" mass="74600">MVNFTFVWKIEGYNFLPCYRGKSFKSPLFNVNNIESTFLELFPKGDIFDPHGEALIIILDYSAKFLDISISCDAELISDGAKTKLITEQICENKWKFIEEKPEPIQEIIDLEKETVRINDCDRITLIITCSFSQKGNVSKKFMKNLNELSKDLENIYMNPQFSDLILRAGSEEFHVHKAVIFARLPKLYAELVKKKDLVLKDATLDMEPSLLRMLLSYVYSGKLDSSTGFVPLGLYMVAESYEIADLKEKLCSSPNQMTTRMFVKVDHTIFKWDFYDLDNLKPEEKLYGPVFGGSSMPSSYFRMECCFVEVFNKYVLKEFYTPNYRLNIRFHRLCKGNPIFVKCKITVDGLNFLKMTDEYVFRSDEVWEFPSFIELNMVKYFIRFKYLDNLLTTQVRRFTLRCEFYTSLGEAGIAEETACTNSIFKNFVSQGRDLKNLSNDLGLLYNIFLPNMSDVALQINNVRFPTHKVILAARSPVFAKMLEHDMLEKVNGIVNIDDVDMPTLNLMLTYMYSGKVEVELLNYDSTTKLYRVADKYEVISLKKLCASHLKNILSSSTVCDTLILADMHSDIDLKVFTIDFIFAHANVILKSPEWKDLIYIRAELASEVLYNISLSVSNRENCLCAERKETLQVTQSPPPPFSFNP</sequence>
<keyword evidence="3" id="KW-1185">Reference proteome</keyword>
<reference evidence="2" key="1">
    <citation type="submission" date="2020-08" db="EMBL/GenBank/DDBJ databases">
        <title>Multicomponent nature underlies the extraordinary mechanical properties of spider dragline silk.</title>
        <authorList>
            <person name="Kono N."/>
            <person name="Nakamura H."/>
            <person name="Mori M."/>
            <person name="Yoshida Y."/>
            <person name="Ohtoshi R."/>
            <person name="Malay A.D."/>
            <person name="Moran D.A.P."/>
            <person name="Tomita M."/>
            <person name="Numata K."/>
            <person name="Arakawa K."/>
        </authorList>
    </citation>
    <scope>NUCLEOTIDE SEQUENCE</scope>
</reference>
<dbReference type="Proteomes" id="UP000887013">
    <property type="component" value="Unassembled WGS sequence"/>
</dbReference>
<comment type="caution">
    <text evidence="2">The sequence shown here is derived from an EMBL/GenBank/DDBJ whole genome shotgun (WGS) entry which is preliminary data.</text>
</comment>
<feature type="domain" description="BTB" evidence="1">
    <location>
        <begin position="454"/>
        <end position="521"/>
    </location>
</feature>
<evidence type="ECO:0000313" key="2">
    <source>
        <dbReference type="EMBL" id="GFU22538.1"/>
    </source>
</evidence>
<evidence type="ECO:0000313" key="3">
    <source>
        <dbReference type="Proteomes" id="UP000887013"/>
    </source>
</evidence>
<dbReference type="EMBL" id="BMAW01081025">
    <property type="protein sequence ID" value="GFU22538.1"/>
    <property type="molecule type" value="Genomic_DNA"/>
</dbReference>
<organism evidence="2 3">
    <name type="scientific">Nephila pilipes</name>
    <name type="common">Giant wood spider</name>
    <name type="synonym">Nephila maculata</name>
    <dbReference type="NCBI Taxonomy" id="299642"/>
    <lineage>
        <taxon>Eukaryota</taxon>
        <taxon>Metazoa</taxon>
        <taxon>Ecdysozoa</taxon>
        <taxon>Arthropoda</taxon>
        <taxon>Chelicerata</taxon>
        <taxon>Arachnida</taxon>
        <taxon>Araneae</taxon>
        <taxon>Araneomorphae</taxon>
        <taxon>Entelegynae</taxon>
        <taxon>Araneoidea</taxon>
        <taxon>Nephilidae</taxon>
        <taxon>Nephila</taxon>
    </lineage>
</organism>
<dbReference type="Gene3D" id="1.25.40.420">
    <property type="match status" value="1"/>
</dbReference>
<dbReference type="SUPFAM" id="SSF54695">
    <property type="entry name" value="POZ domain"/>
    <property type="match status" value="2"/>
</dbReference>
<dbReference type="InterPro" id="IPR011333">
    <property type="entry name" value="SKP1/BTB/POZ_sf"/>
</dbReference>
<name>A0A8X6QEP9_NEPPI</name>
<protein>
    <submittedName>
        <fullName evidence="2">TD and POZ domain-containing protein 4</fullName>
    </submittedName>
</protein>
<feature type="domain" description="BTB" evidence="1">
    <location>
        <begin position="163"/>
        <end position="228"/>
    </location>
</feature>
<dbReference type="PROSITE" id="PS50097">
    <property type="entry name" value="BTB"/>
    <property type="match status" value="2"/>
</dbReference>
<proteinExistence type="predicted"/>
<accession>A0A8X6QEP9</accession>
<dbReference type="InterPro" id="IPR000210">
    <property type="entry name" value="BTB/POZ_dom"/>
</dbReference>
<dbReference type="SMART" id="SM00225">
    <property type="entry name" value="BTB"/>
    <property type="match status" value="2"/>
</dbReference>
<dbReference type="OrthoDB" id="684045at2759"/>
<gene>
    <name evidence="2" type="primary">Tdpoz4</name>
    <name evidence="2" type="ORF">NPIL_175381</name>
</gene>
<evidence type="ECO:0000259" key="1">
    <source>
        <dbReference type="PROSITE" id="PS50097"/>
    </source>
</evidence>
<dbReference type="Pfam" id="PF00651">
    <property type="entry name" value="BTB"/>
    <property type="match status" value="2"/>
</dbReference>
<dbReference type="Gene3D" id="3.30.710.10">
    <property type="entry name" value="Potassium Channel Kv1.1, Chain A"/>
    <property type="match status" value="2"/>
</dbReference>
<dbReference type="PANTHER" id="PTHR24413">
    <property type="entry name" value="SPECKLE-TYPE POZ PROTEIN"/>
    <property type="match status" value="1"/>
</dbReference>